<reference evidence="10" key="1">
    <citation type="journal article" date="2022" name="Int. J. Syst. Evol. Microbiol.">
        <title>Anaeromyxobacter oryzae sp. nov., Anaeromyxobacter diazotrophicus sp. nov. and Anaeromyxobacter paludicola sp. nov., isolated from paddy soils.</title>
        <authorList>
            <person name="Itoh H."/>
            <person name="Xu Z."/>
            <person name="Mise K."/>
            <person name="Masuda Y."/>
            <person name="Ushijima N."/>
            <person name="Hayakawa C."/>
            <person name="Shiratori Y."/>
            <person name="Senoo K."/>
        </authorList>
    </citation>
    <scope>NUCLEOTIDE SEQUENCE [LARGE SCALE GENOMIC DNA]</scope>
    <source>
        <strain evidence="10">Red232</strain>
    </source>
</reference>
<keyword evidence="6" id="KW-0812">Transmembrane</keyword>
<dbReference type="InterPro" id="IPR005467">
    <property type="entry name" value="His_kinase_dom"/>
</dbReference>
<evidence type="ECO:0000256" key="3">
    <source>
        <dbReference type="ARBA" id="ARBA00022553"/>
    </source>
</evidence>
<keyword evidence="6" id="KW-1133">Transmembrane helix</keyword>
<dbReference type="InterPro" id="IPR003661">
    <property type="entry name" value="HisK_dim/P_dom"/>
</dbReference>
<dbReference type="PANTHER" id="PTHR43547">
    <property type="entry name" value="TWO-COMPONENT HISTIDINE KINASE"/>
    <property type="match status" value="1"/>
</dbReference>
<dbReference type="Pfam" id="PF00512">
    <property type="entry name" value="HisKA"/>
    <property type="match status" value="1"/>
</dbReference>
<evidence type="ECO:0000256" key="1">
    <source>
        <dbReference type="ARBA" id="ARBA00000085"/>
    </source>
</evidence>
<dbReference type="Pfam" id="PF02518">
    <property type="entry name" value="HATPase_c"/>
    <property type="match status" value="1"/>
</dbReference>
<feature type="transmembrane region" description="Helical" evidence="6">
    <location>
        <begin position="164"/>
        <end position="182"/>
    </location>
</feature>
<accession>A0ABM7WSW9</accession>
<dbReference type="SUPFAM" id="SSF55874">
    <property type="entry name" value="ATPase domain of HSP90 chaperone/DNA topoisomerase II/histidine kinase"/>
    <property type="match status" value="1"/>
</dbReference>
<dbReference type="PANTHER" id="PTHR43547:SF2">
    <property type="entry name" value="HYBRID SIGNAL TRANSDUCTION HISTIDINE KINASE C"/>
    <property type="match status" value="1"/>
</dbReference>
<keyword evidence="6" id="KW-0472">Membrane</keyword>
<feature type="modified residue" description="4-aspartylphosphate" evidence="4">
    <location>
        <position position="623"/>
    </location>
</feature>
<feature type="transmembrane region" description="Helical" evidence="6">
    <location>
        <begin position="58"/>
        <end position="77"/>
    </location>
</feature>
<evidence type="ECO:0000259" key="8">
    <source>
        <dbReference type="PROSITE" id="PS50110"/>
    </source>
</evidence>
<dbReference type="Gene3D" id="3.40.50.2300">
    <property type="match status" value="1"/>
</dbReference>
<dbReference type="InterPro" id="IPR036890">
    <property type="entry name" value="HATPase_C_sf"/>
</dbReference>
<feature type="domain" description="Histidine kinase" evidence="7">
    <location>
        <begin position="336"/>
        <end position="554"/>
    </location>
</feature>
<feature type="transmembrane region" description="Helical" evidence="6">
    <location>
        <begin position="188"/>
        <end position="207"/>
    </location>
</feature>
<dbReference type="RefSeq" id="WP_248360272.1">
    <property type="nucleotide sequence ID" value="NZ_AP025591.1"/>
</dbReference>
<dbReference type="Pfam" id="PF00072">
    <property type="entry name" value="Response_reg"/>
    <property type="match status" value="1"/>
</dbReference>
<dbReference type="PROSITE" id="PS50110">
    <property type="entry name" value="RESPONSE_REGULATORY"/>
    <property type="match status" value="1"/>
</dbReference>
<gene>
    <name evidence="9" type="ORF">AMOR_15770</name>
</gene>
<proteinExistence type="predicted"/>
<dbReference type="SMART" id="SM00387">
    <property type="entry name" value="HATPase_c"/>
    <property type="match status" value="1"/>
</dbReference>
<dbReference type="Gene3D" id="1.10.287.130">
    <property type="match status" value="1"/>
</dbReference>
<sequence>MDAPNLSPAAPRDISAVARMARVGRNAAVTAGLVGLLALGGWVLRLEWLRSAGQRFETQPNAAVGLVLAALATVLACRRDGASRNTARVLAVIVAALGAVTLLEHLTGADLLLDRTLLPTDAPVANVAGIPGRMGAPAALDLLLCGVALLALSAGPRGAPAAQTIALAAAPLPLLVLVAYAYDVRPLYAAPFLSAVAFPTALALLLLDVGILLARPGDGFVANLATAGGGSAIARRMLLYAVALPIAVGWIALTAHQARSESAFAVSLVVVALTLALVLLVLRDALVLDRLEAAKLHAQSEREASRDELAKALRREQEARSHAESASRARDEFLNTLSHELRTPLNAILGWTQLLRDGGTDPARLARGLAVVDRNGRALAQVVSDLLDMSRIARGVIQLERMELDPVAAVDRAVEAVRPAANAKGVALVRAVPAPVPAVLGDPVRVQQIAWNLLTNAVKFTPGGGRVAVGVAADGGDVVLTVEDSGAGIPPEFLPHVFDRFRQADGSDSRRHGGLGLGLALTRELVVLHGGAVEVASAGEGRGATFRVMLPQAPRQAEVAPPPRRDRPQLGGARILVVDDEADARELLVQLLQSWGARPAGVASAREALAAAALEKPDLLVSDIAMPGEDGCAMLQELRRIERALGQLPVPSLALTAFGRPEDRRRVLAAGFDAHVAKPVEPDELRATIAALLRREPQVIAPARELRPVPGAPGRGAGGAAAAH</sequence>
<organism evidence="9 10">
    <name type="scientific">Anaeromyxobacter oryzae</name>
    <dbReference type="NCBI Taxonomy" id="2918170"/>
    <lineage>
        <taxon>Bacteria</taxon>
        <taxon>Pseudomonadati</taxon>
        <taxon>Myxococcota</taxon>
        <taxon>Myxococcia</taxon>
        <taxon>Myxococcales</taxon>
        <taxon>Cystobacterineae</taxon>
        <taxon>Anaeromyxobacteraceae</taxon>
        <taxon>Anaeromyxobacter</taxon>
    </lineage>
</organism>
<keyword evidence="3 4" id="KW-0597">Phosphoprotein</keyword>
<feature type="transmembrane region" description="Helical" evidence="6">
    <location>
        <begin position="262"/>
        <end position="282"/>
    </location>
</feature>
<dbReference type="InterPro" id="IPR004358">
    <property type="entry name" value="Sig_transdc_His_kin-like_C"/>
</dbReference>
<dbReference type="EMBL" id="AP025591">
    <property type="protein sequence ID" value="BDG02581.1"/>
    <property type="molecule type" value="Genomic_DNA"/>
</dbReference>
<evidence type="ECO:0000313" key="10">
    <source>
        <dbReference type="Proteomes" id="UP001162891"/>
    </source>
</evidence>
<evidence type="ECO:0000313" key="9">
    <source>
        <dbReference type="EMBL" id="BDG02581.1"/>
    </source>
</evidence>
<dbReference type="InterPro" id="IPR001789">
    <property type="entry name" value="Sig_transdc_resp-reg_receiver"/>
</dbReference>
<dbReference type="SUPFAM" id="SSF47384">
    <property type="entry name" value="Homodimeric domain of signal transducing histidine kinase"/>
    <property type="match status" value="1"/>
</dbReference>
<evidence type="ECO:0000256" key="4">
    <source>
        <dbReference type="PROSITE-ProRule" id="PRU00169"/>
    </source>
</evidence>
<name>A0ABM7WSW9_9BACT</name>
<dbReference type="SMART" id="SM00448">
    <property type="entry name" value="REC"/>
    <property type="match status" value="1"/>
</dbReference>
<dbReference type="CDD" id="cd00082">
    <property type="entry name" value="HisKA"/>
    <property type="match status" value="1"/>
</dbReference>
<dbReference type="InterPro" id="IPR036097">
    <property type="entry name" value="HisK_dim/P_sf"/>
</dbReference>
<dbReference type="PROSITE" id="PS50109">
    <property type="entry name" value="HIS_KIN"/>
    <property type="match status" value="1"/>
</dbReference>
<dbReference type="EC" id="2.7.13.3" evidence="2"/>
<evidence type="ECO:0000256" key="2">
    <source>
        <dbReference type="ARBA" id="ARBA00012438"/>
    </source>
</evidence>
<feature type="domain" description="Response regulatory" evidence="8">
    <location>
        <begin position="574"/>
        <end position="693"/>
    </location>
</feature>
<evidence type="ECO:0000256" key="6">
    <source>
        <dbReference type="SAM" id="Phobius"/>
    </source>
</evidence>
<feature type="transmembrane region" description="Helical" evidence="6">
    <location>
        <begin position="89"/>
        <end position="113"/>
    </location>
</feature>
<evidence type="ECO:0000256" key="5">
    <source>
        <dbReference type="SAM" id="MobiDB-lite"/>
    </source>
</evidence>
<dbReference type="InterPro" id="IPR003594">
    <property type="entry name" value="HATPase_dom"/>
</dbReference>
<dbReference type="SMART" id="SM00388">
    <property type="entry name" value="HisKA"/>
    <property type="match status" value="1"/>
</dbReference>
<dbReference type="SUPFAM" id="SSF52172">
    <property type="entry name" value="CheY-like"/>
    <property type="match status" value="1"/>
</dbReference>
<dbReference type="Proteomes" id="UP001162891">
    <property type="component" value="Chromosome"/>
</dbReference>
<protein>
    <recommendedName>
        <fullName evidence="2">histidine kinase</fullName>
        <ecNumber evidence="2">2.7.13.3</ecNumber>
    </recommendedName>
</protein>
<feature type="transmembrane region" description="Helical" evidence="6">
    <location>
        <begin position="27"/>
        <end position="46"/>
    </location>
</feature>
<comment type="catalytic activity">
    <reaction evidence="1">
        <text>ATP + protein L-histidine = ADP + protein N-phospho-L-histidine.</text>
        <dbReference type="EC" id="2.7.13.3"/>
    </reaction>
</comment>
<feature type="transmembrane region" description="Helical" evidence="6">
    <location>
        <begin position="237"/>
        <end position="256"/>
    </location>
</feature>
<feature type="compositionally biased region" description="Gly residues" evidence="5">
    <location>
        <begin position="713"/>
        <end position="724"/>
    </location>
</feature>
<dbReference type="InterPro" id="IPR011006">
    <property type="entry name" value="CheY-like_superfamily"/>
</dbReference>
<keyword evidence="10" id="KW-1185">Reference proteome</keyword>
<evidence type="ECO:0000259" key="7">
    <source>
        <dbReference type="PROSITE" id="PS50109"/>
    </source>
</evidence>
<feature type="region of interest" description="Disordered" evidence="5">
    <location>
        <begin position="705"/>
        <end position="724"/>
    </location>
</feature>
<dbReference type="Gene3D" id="3.30.565.10">
    <property type="entry name" value="Histidine kinase-like ATPase, C-terminal domain"/>
    <property type="match status" value="1"/>
</dbReference>
<dbReference type="PRINTS" id="PR00344">
    <property type="entry name" value="BCTRLSENSOR"/>
</dbReference>